<name>A0A8X7WCS9_BRACI</name>
<sequence length="118" mass="13522">MHISQWVESLLSRENIEEILDSSLCGDYDPTSAFKTVEIAVSCVCRNSGDRPGMSQVVTALKESLAAEVERKRICLLYQQIQLKILRLALVLIHPVANLRWPERRQLPHRNVEIHVFT</sequence>
<gene>
    <name evidence="1" type="ORF">Bca52824_011047</name>
</gene>
<reference evidence="1 2" key="1">
    <citation type="submission" date="2020-02" db="EMBL/GenBank/DDBJ databases">
        <authorList>
            <person name="Ma Q."/>
            <person name="Huang Y."/>
            <person name="Song X."/>
            <person name="Pei D."/>
        </authorList>
    </citation>
    <scope>NUCLEOTIDE SEQUENCE [LARGE SCALE GENOMIC DNA]</scope>
    <source>
        <strain evidence="1">Sxm20200214</strain>
        <tissue evidence="1">Leaf</tissue>
    </source>
</reference>
<dbReference type="EMBL" id="JAAMPC010000002">
    <property type="protein sequence ID" value="KAG2328319.1"/>
    <property type="molecule type" value="Genomic_DNA"/>
</dbReference>
<proteinExistence type="predicted"/>
<organism evidence="1 2">
    <name type="scientific">Brassica carinata</name>
    <name type="common">Ethiopian mustard</name>
    <name type="synonym">Abyssinian cabbage</name>
    <dbReference type="NCBI Taxonomy" id="52824"/>
    <lineage>
        <taxon>Eukaryota</taxon>
        <taxon>Viridiplantae</taxon>
        <taxon>Streptophyta</taxon>
        <taxon>Embryophyta</taxon>
        <taxon>Tracheophyta</taxon>
        <taxon>Spermatophyta</taxon>
        <taxon>Magnoliopsida</taxon>
        <taxon>eudicotyledons</taxon>
        <taxon>Gunneridae</taxon>
        <taxon>Pentapetalae</taxon>
        <taxon>rosids</taxon>
        <taxon>malvids</taxon>
        <taxon>Brassicales</taxon>
        <taxon>Brassicaceae</taxon>
        <taxon>Brassiceae</taxon>
        <taxon>Brassica</taxon>
    </lineage>
</organism>
<evidence type="ECO:0000313" key="2">
    <source>
        <dbReference type="Proteomes" id="UP000886595"/>
    </source>
</evidence>
<dbReference type="AlphaFoldDB" id="A0A8X7WCS9"/>
<evidence type="ECO:0000313" key="1">
    <source>
        <dbReference type="EMBL" id="KAG2328319.1"/>
    </source>
</evidence>
<dbReference type="Gene3D" id="1.10.510.10">
    <property type="entry name" value="Transferase(Phosphotransferase) domain 1"/>
    <property type="match status" value="1"/>
</dbReference>
<comment type="caution">
    <text evidence="1">The sequence shown here is derived from an EMBL/GenBank/DDBJ whole genome shotgun (WGS) entry which is preliminary data.</text>
</comment>
<protein>
    <submittedName>
        <fullName evidence="1">Uncharacterized protein</fullName>
    </submittedName>
</protein>
<dbReference type="Proteomes" id="UP000886595">
    <property type="component" value="Unassembled WGS sequence"/>
</dbReference>
<dbReference type="PANTHER" id="PTHR45631">
    <property type="entry name" value="OS07G0107800 PROTEIN-RELATED"/>
    <property type="match status" value="1"/>
</dbReference>
<accession>A0A8X7WCS9</accession>
<keyword evidence="2" id="KW-1185">Reference proteome</keyword>
<dbReference type="PANTHER" id="PTHR45631:SF205">
    <property type="entry name" value="LEUCINE-RICH REPEAT PROTEIN KINASE FAMILY PROTEIN"/>
    <property type="match status" value="1"/>
</dbReference>
<dbReference type="OrthoDB" id="2013020at2759"/>